<protein>
    <submittedName>
        <fullName evidence="1">Uncharacterized protein</fullName>
    </submittedName>
</protein>
<evidence type="ECO:0000313" key="1">
    <source>
        <dbReference type="EnsemblMetazoa" id="Aqu2.1.14851_001"/>
    </source>
</evidence>
<proteinExistence type="predicted"/>
<accession>A0A1X7TJ24</accession>
<reference evidence="1" key="1">
    <citation type="submission" date="2017-05" db="UniProtKB">
        <authorList>
            <consortium name="EnsemblMetazoa"/>
        </authorList>
    </citation>
    <scope>IDENTIFICATION</scope>
</reference>
<dbReference type="EnsemblMetazoa" id="Aqu2.1.14851_001">
    <property type="protein sequence ID" value="Aqu2.1.14851_001"/>
    <property type="gene ID" value="Aqu2.1.14851"/>
</dbReference>
<organism evidence="1">
    <name type="scientific">Amphimedon queenslandica</name>
    <name type="common">Sponge</name>
    <dbReference type="NCBI Taxonomy" id="400682"/>
    <lineage>
        <taxon>Eukaryota</taxon>
        <taxon>Metazoa</taxon>
        <taxon>Porifera</taxon>
        <taxon>Demospongiae</taxon>
        <taxon>Heteroscleromorpha</taxon>
        <taxon>Haplosclerida</taxon>
        <taxon>Niphatidae</taxon>
        <taxon>Amphimedon</taxon>
    </lineage>
</organism>
<sequence length="11" mass="1291">LLMPAVLHKRI</sequence>
<dbReference type="InParanoid" id="A0A1X7TJ24"/>
<name>A0A1X7TJ24_AMPQE</name>